<protein>
    <submittedName>
        <fullName evidence="1">SRPBCC family protein</fullName>
    </submittedName>
</protein>
<dbReference type="Gene3D" id="3.30.530.20">
    <property type="match status" value="1"/>
</dbReference>
<organism evidence="1 2">
    <name type="scientific">Exilibacterium tricleocarpae</name>
    <dbReference type="NCBI Taxonomy" id="2591008"/>
    <lineage>
        <taxon>Bacteria</taxon>
        <taxon>Pseudomonadati</taxon>
        <taxon>Pseudomonadota</taxon>
        <taxon>Gammaproteobacteria</taxon>
        <taxon>Cellvibrionales</taxon>
        <taxon>Cellvibrionaceae</taxon>
        <taxon>Exilibacterium</taxon>
    </lineage>
</organism>
<sequence length="146" mass="16218">MNVTLIRNIAAPPDVVFNTVADISQYAKAVRQIIRVEFLSETKTGVGTRFRETRMLAGREAATELEVTEFSPNERVRLVADSHGTVWDTVFTVTAQQGQTELIAVMEGRAYRLLPKVMNWLIGGMVKKAVAKDMDLVKAYCERAAG</sequence>
<comment type="caution">
    <text evidence="1">The sequence shown here is derived from an EMBL/GenBank/DDBJ whole genome shotgun (WGS) entry which is preliminary data.</text>
</comment>
<dbReference type="InterPro" id="IPR019587">
    <property type="entry name" value="Polyketide_cyclase/dehydratase"/>
</dbReference>
<evidence type="ECO:0000313" key="1">
    <source>
        <dbReference type="EMBL" id="TQV69882.1"/>
    </source>
</evidence>
<keyword evidence="2" id="KW-1185">Reference proteome</keyword>
<name>A0A545SY44_9GAMM</name>
<proteinExistence type="predicted"/>
<dbReference type="Pfam" id="PF10604">
    <property type="entry name" value="Polyketide_cyc2"/>
    <property type="match status" value="1"/>
</dbReference>
<dbReference type="SUPFAM" id="SSF55961">
    <property type="entry name" value="Bet v1-like"/>
    <property type="match status" value="1"/>
</dbReference>
<dbReference type="Proteomes" id="UP000319732">
    <property type="component" value="Unassembled WGS sequence"/>
</dbReference>
<dbReference type="OrthoDB" id="4773254at2"/>
<accession>A0A545SY44</accession>
<dbReference type="RefSeq" id="WP_142929160.1">
    <property type="nucleotide sequence ID" value="NZ_ML660104.1"/>
</dbReference>
<dbReference type="InterPro" id="IPR023393">
    <property type="entry name" value="START-like_dom_sf"/>
</dbReference>
<dbReference type="EMBL" id="VHSG01000026">
    <property type="protein sequence ID" value="TQV69882.1"/>
    <property type="molecule type" value="Genomic_DNA"/>
</dbReference>
<reference evidence="1 2" key="1">
    <citation type="submission" date="2019-06" db="EMBL/GenBank/DDBJ databases">
        <title>Whole genome sequence for Cellvibrionaceae sp. R142.</title>
        <authorList>
            <person name="Wang G."/>
        </authorList>
    </citation>
    <scope>NUCLEOTIDE SEQUENCE [LARGE SCALE GENOMIC DNA]</scope>
    <source>
        <strain evidence="1 2">R142</strain>
    </source>
</reference>
<dbReference type="AlphaFoldDB" id="A0A545SY44"/>
<dbReference type="CDD" id="cd07812">
    <property type="entry name" value="SRPBCC"/>
    <property type="match status" value="1"/>
</dbReference>
<evidence type="ECO:0000313" key="2">
    <source>
        <dbReference type="Proteomes" id="UP000319732"/>
    </source>
</evidence>
<gene>
    <name evidence="1" type="ORF">FKG94_22275</name>
</gene>